<evidence type="ECO:0000256" key="1">
    <source>
        <dbReference type="SAM" id="MobiDB-lite"/>
    </source>
</evidence>
<feature type="transmembrane region" description="Helical" evidence="2">
    <location>
        <begin position="438"/>
        <end position="462"/>
    </location>
</feature>
<sequence length="634" mass="69171">MPSPNRRRTPPAEEEEDSSYATAKKVADAGLLVHEEEEEEEEETEAPPKIKNNNNNNKAEELVLRWLPAPLPEDGAEVVLARSFGMRVAEASALTVVFFATVCLLGKWPAREQAIRLLAQCAAGAACGRVVALVERIALDRLGEETWCGVDNLDMVVEVLCSALCVRFVAPPVAEVATGIGLTKTLERRLNRVVVLMVIGAAGFGVQKSLMRWQVRTWHASKYLARVNGLEETRRLLRAMAGLATTGKPPPAPPVPLSSSERNKKKKKSTTTSSRVAPERLALPDELARVISFEDSVRRLKGALVLEDCGGAVTSLESVWHVAHRLYAALLERSGDTKLRRAWLRENIGGGEGGEENRRRLDKHFSRVEVVAEFHVANVVRTAFSEHQFLTATIADFDAVNALVERLALGVWGGAVVLAGLVLWRVPLFDAFVTTMTLFVPLAFAVGATASQFVSGLVFVLLTDPYDVGDRVKIGPVPGDAPGFPIVVQQIGPLTTIFKTSFGETMQIANHVLAQKQILNLARSPSPTMHLRIILSTHTPSSKLTALSAALQAYVHERRADWHSASLYFTGMEHDKAAIVLDAFLAAAHPYQDVARLYAAQSRAYLFIHTYLLETKMEFVGPIQRITGAPGPGG</sequence>
<dbReference type="GO" id="GO:0005262">
    <property type="term" value="F:calcium channel activity"/>
    <property type="evidence" value="ECO:0007669"/>
    <property type="project" value="TreeGrafter"/>
</dbReference>
<dbReference type="Pfam" id="PF00924">
    <property type="entry name" value="MS_channel_2nd"/>
    <property type="match status" value="1"/>
</dbReference>
<dbReference type="SUPFAM" id="SSF50182">
    <property type="entry name" value="Sm-like ribonucleoproteins"/>
    <property type="match status" value="1"/>
</dbReference>
<feature type="region of interest" description="Disordered" evidence="1">
    <location>
        <begin position="1"/>
        <end position="55"/>
    </location>
</feature>
<evidence type="ECO:0000313" key="4">
    <source>
        <dbReference type="EMBL" id="KAJ8600611.1"/>
    </source>
</evidence>
<feature type="region of interest" description="Disordered" evidence="1">
    <location>
        <begin position="242"/>
        <end position="278"/>
    </location>
</feature>
<reference evidence="4" key="1">
    <citation type="submission" date="2023-01" db="EMBL/GenBank/DDBJ databases">
        <title>Metagenome sequencing of chrysophaentin producing Chrysophaeum taylorii.</title>
        <authorList>
            <person name="Davison J."/>
            <person name="Bewley C."/>
        </authorList>
    </citation>
    <scope>NUCLEOTIDE SEQUENCE</scope>
    <source>
        <strain evidence="4">NIES-1699</strain>
    </source>
</reference>
<keyword evidence="2" id="KW-1133">Transmembrane helix</keyword>
<keyword evidence="5" id="KW-1185">Reference proteome</keyword>
<feature type="domain" description="Mechanosensitive ion channel MscS" evidence="3">
    <location>
        <begin position="450"/>
        <end position="522"/>
    </location>
</feature>
<dbReference type="GO" id="GO:0016020">
    <property type="term" value="C:membrane"/>
    <property type="evidence" value="ECO:0007669"/>
    <property type="project" value="InterPro"/>
</dbReference>
<comment type="caution">
    <text evidence="4">The sequence shown here is derived from an EMBL/GenBank/DDBJ whole genome shotgun (WGS) entry which is preliminary data.</text>
</comment>
<keyword evidence="2" id="KW-0472">Membrane</keyword>
<keyword evidence="2" id="KW-0812">Transmembrane</keyword>
<protein>
    <recommendedName>
        <fullName evidence="3">Mechanosensitive ion channel MscS domain-containing protein</fullName>
    </recommendedName>
</protein>
<organism evidence="4 5">
    <name type="scientific">Chrysophaeum taylorii</name>
    <dbReference type="NCBI Taxonomy" id="2483200"/>
    <lineage>
        <taxon>Eukaryota</taxon>
        <taxon>Sar</taxon>
        <taxon>Stramenopiles</taxon>
        <taxon>Ochrophyta</taxon>
        <taxon>Pelagophyceae</taxon>
        <taxon>Pelagomonadales</taxon>
        <taxon>Pelagomonadaceae</taxon>
        <taxon>Chrysophaeum</taxon>
    </lineage>
</organism>
<dbReference type="Proteomes" id="UP001230188">
    <property type="component" value="Unassembled WGS sequence"/>
</dbReference>
<evidence type="ECO:0000313" key="5">
    <source>
        <dbReference type="Proteomes" id="UP001230188"/>
    </source>
</evidence>
<feature type="compositionally biased region" description="Acidic residues" evidence="1">
    <location>
        <begin position="35"/>
        <end position="45"/>
    </location>
</feature>
<evidence type="ECO:0000256" key="2">
    <source>
        <dbReference type="SAM" id="Phobius"/>
    </source>
</evidence>
<evidence type="ECO:0000259" key="3">
    <source>
        <dbReference type="Pfam" id="PF00924"/>
    </source>
</evidence>
<dbReference type="InterPro" id="IPR010920">
    <property type="entry name" value="LSM_dom_sf"/>
</dbReference>
<dbReference type="AlphaFoldDB" id="A0AAD7U956"/>
<dbReference type="GO" id="GO:0006874">
    <property type="term" value="P:intracellular calcium ion homeostasis"/>
    <property type="evidence" value="ECO:0007669"/>
    <property type="project" value="TreeGrafter"/>
</dbReference>
<gene>
    <name evidence="4" type="ORF">CTAYLR_010050</name>
</gene>
<dbReference type="EMBL" id="JAQMWT010000493">
    <property type="protein sequence ID" value="KAJ8600611.1"/>
    <property type="molecule type" value="Genomic_DNA"/>
</dbReference>
<name>A0AAD7U956_9STRA</name>
<dbReference type="PANTHER" id="PTHR31323:SF1">
    <property type="entry name" value="MECHANOSENSITIVE ION CHANNEL PROTEIN"/>
    <property type="match status" value="1"/>
</dbReference>
<proteinExistence type="predicted"/>
<accession>A0AAD7U956</accession>
<dbReference type="PANTHER" id="PTHR31323">
    <property type="entry name" value="MECHANOSENSITIVE ION CHANNEL PROTEIN MSY2"/>
    <property type="match status" value="1"/>
</dbReference>
<feature type="transmembrane region" description="Helical" evidence="2">
    <location>
        <begin position="407"/>
        <end position="426"/>
    </location>
</feature>
<dbReference type="InterPro" id="IPR006685">
    <property type="entry name" value="MscS_channel_2nd"/>
</dbReference>